<protein>
    <recommendedName>
        <fullName evidence="1">Metallo-beta-lactamase domain-containing protein</fullName>
    </recommendedName>
</protein>
<reference evidence="2 3" key="1">
    <citation type="submission" date="2018-02" db="EMBL/GenBank/DDBJ databases">
        <title>Genomic Encyclopedia of Archaeal and Bacterial Type Strains, Phase II (KMG-II): from individual species to whole genera.</title>
        <authorList>
            <person name="Goeker M."/>
        </authorList>
    </citation>
    <scope>NUCLEOTIDE SEQUENCE [LARGE SCALE GENOMIC DNA]</scope>
    <source>
        <strain evidence="2 3">DSM 18921</strain>
    </source>
</reference>
<dbReference type="SUPFAM" id="SSF56281">
    <property type="entry name" value="Metallo-hydrolase/oxidoreductase"/>
    <property type="match status" value="1"/>
</dbReference>
<dbReference type="InterPro" id="IPR036866">
    <property type="entry name" value="RibonucZ/Hydroxyglut_hydro"/>
</dbReference>
<keyword evidence="3" id="KW-1185">Reference proteome</keyword>
<dbReference type="SMART" id="SM00849">
    <property type="entry name" value="Lactamase_B"/>
    <property type="match status" value="1"/>
</dbReference>
<dbReference type="PANTHER" id="PTHR11203">
    <property type="entry name" value="CLEAVAGE AND POLYADENYLATION SPECIFICITY FACTOR FAMILY MEMBER"/>
    <property type="match status" value="1"/>
</dbReference>
<evidence type="ECO:0000313" key="2">
    <source>
        <dbReference type="EMBL" id="PQV56077.1"/>
    </source>
</evidence>
<proteinExistence type="predicted"/>
<dbReference type="PANTHER" id="PTHR11203:SF37">
    <property type="entry name" value="INTEGRATOR COMPLEX SUBUNIT 11"/>
    <property type="match status" value="1"/>
</dbReference>
<dbReference type="RefSeq" id="WP_211301730.1">
    <property type="nucleotide sequence ID" value="NZ_PVEP01000006.1"/>
</dbReference>
<name>A0A2S8S5J6_9RHOB</name>
<gene>
    <name evidence="2" type="ORF">LX70_02962</name>
</gene>
<dbReference type="Pfam" id="PF00753">
    <property type="entry name" value="Lactamase_B"/>
    <property type="match status" value="1"/>
</dbReference>
<evidence type="ECO:0000259" key="1">
    <source>
        <dbReference type="SMART" id="SM00849"/>
    </source>
</evidence>
<dbReference type="GO" id="GO:0004521">
    <property type="term" value="F:RNA endonuclease activity"/>
    <property type="evidence" value="ECO:0007669"/>
    <property type="project" value="TreeGrafter"/>
</dbReference>
<sequence length="388" mass="41575">MTDRIHLQGGFGEKGRTSVCIDDGQSVVMLDAGIRVDGGPHDYHPRLARSADGIDALVITHAHEDHIGALCWMLSQGFRGQVYMTPSTRAEMQMTLEQYARPEDLTDFPVTDDRIELFNPGDSFGIGSQTIRTGHSGHVAGGVWLHVASRNQRTLYCGDVQPDSTAFPFTSVPEADLAILDCSYGTDQTDAAIRSDRILGWVRAHKGGCVLPTPLAGRSIELVILLPDEIAVVEGMKDALRQQIADRSLLRPGVSERVSARIDRARDWRVGSELPDCPLLVHDGMGAAGPASDALAQAERTGQPVLLTGHLPAGSPGQRMFGAGSADWLRYPTHPVLSQNMAIWEAAGRPALLGHSCDAAALMSLGAVLPGLNVTARTGDTIGDVRRT</sequence>
<dbReference type="InterPro" id="IPR050698">
    <property type="entry name" value="MBL"/>
</dbReference>
<dbReference type="InterPro" id="IPR001279">
    <property type="entry name" value="Metallo-B-lactamas"/>
</dbReference>
<dbReference type="Gene3D" id="3.60.15.10">
    <property type="entry name" value="Ribonuclease Z/Hydroxyacylglutathione hydrolase-like"/>
    <property type="match status" value="1"/>
</dbReference>
<comment type="caution">
    <text evidence="2">The sequence shown here is derived from an EMBL/GenBank/DDBJ whole genome shotgun (WGS) entry which is preliminary data.</text>
</comment>
<dbReference type="EMBL" id="PVEP01000006">
    <property type="protein sequence ID" value="PQV56077.1"/>
    <property type="molecule type" value="Genomic_DNA"/>
</dbReference>
<dbReference type="AlphaFoldDB" id="A0A2S8S5J6"/>
<dbReference type="Proteomes" id="UP000238338">
    <property type="component" value="Unassembled WGS sequence"/>
</dbReference>
<feature type="domain" description="Metallo-beta-lactamase" evidence="1">
    <location>
        <begin position="15"/>
        <end position="205"/>
    </location>
</feature>
<organism evidence="2 3">
    <name type="scientific">Albidovulum denitrificans</name>
    <dbReference type="NCBI Taxonomy" id="404881"/>
    <lineage>
        <taxon>Bacteria</taxon>
        <taxon>Pseudomonadati</taxon>
        <taxon>Pseudomonadota</taxon>
        <taxon>Alphaproteobacteria</taxon>
        <taxon>Rhodobacterales</taxon>
        <taxon>Paracoccaceae</taxon>
        <taxon>Albidovulum</taxon>
    </lineage>
</organism>
<evidence type="ECO:0000313" key="3">
    <source>
        <dbReference type="Proteomes" id="UP000238338"/>
    </source>
</evidence>
<accession>A0A2S8S5J6</accession>